<protein>
    <submittedName>
        <fullName evidence="4">RNA polymerase sigma-70 factor (ECF subfamily)</fullName>
    </submittedName>
</protein>
<evidence type="ECO:0000259" key="3">
    <source>
        <dbReference type="Pfam" id="PF08281"/>
    </source>
</evidence>
<evidence type="ECO:0000313" key="4">
    <source>
        <dbReference type="EMBL" id="PWK35095.1"/>
    </source>
</evidence>
<dbReference type="EMBL" id="QGGT01000002">
    <property type="protein sequence ID" value="PWK35095.1"/>
    <property type="molecule type" value="Genomic_DNA"/>
</dbReference>
<dbReference type="OrthoDB" id="3211555at2"/>
<evidence type="ECO:0000256" key="1">
    <source>
        <dbReference type="ARBA" id="ARBA00011344"/>
    </source>
</evidence>
<dbReference type="GO" id="GO:0003677">
    <property type="term" value="F:DNA binding"/>
    <property type="evidence" value="ECO:0007669"/>
    <property type="project" value="InterPro"/>
</dbReference>
<dbReference type="InterPro" id="IPR013249">
    <property type="entry name" value="RNA_pol_sigma70_r4_t2"/>
</dbReference>
<sequence>MDDLTATFHRLRPRLLGIAYRMLGVVAEAEDAVQDAWLRWHGTNRDEVENAEAWLVAVTTRIAIDRLRAAKIQREHYTGIWLPEPLLDASPPTPEEIHERADDLSVAFLRVLERLTPEARAAFLLRDVFDVDYGEIAAIVGKSEAACRQIVSRARTQVRDERPRFAVPREVQHKLLQAFAHAVEAGDFTALSGMLAPDAELMGDGGGKVRSIPKPLLGGRRIAQLFYAGHRRFGAAARVELVRLNGEWALLRYVDGLLESAQSYETDGERILRVLVQRNPDKLARIAASHGAGLAH</sequence>
<dbReference type="InterPro" id="IPR036388">
    <property type="entry name" value="WH-like_DNA-bd_sf"/>
</dbReference>
<dbReference type="InterPro" id="IPR052704">
    <property type="entry name" value="ECF_Sigma-70_Domain"/>
</dbReference>
<dbReference type="SUPFAM" id="SSF54427">
    <property type="entry name" value="NTF2-like"/>
    <property type="match status" value="1"/>
</dbReference>
<evidence type="ECO:0000313" key="5">
    <source>
        <dbReference type="Proteomes" id="UP000245754"/>
    </source>
</evidence>
<dbReference type="RefSeq" id="WP_109583208.1">
    <property type="nucleotide sequence ID" value="NZ_CAJPUX010000002.1"/>
</dbReference>
<dbReference type="Gene3D" id="1.10.1740.10">
    <property type="match status" value="1"/>
</dbReference>
<dbReference type="AlphaFoldDB" id="A0A316EU30"/>
<dbReference type="PANTHER" id="PTHR30173">
    <property type="entry name" value="SIGMA 19 FACTOR"/>
    <property type="match status" value="1"/>
</dbReference>
<name>A0A316EU30_9BURK</name>
<dbReference type="Gene3D" id="1.10.10.10">
    <property type="entry name" value="Winged helix-like DNA-binding domain superfamily/Winged helix DNA-binding domain"/>
    <property type="match status" value="1"/>
</dbReference>
<dbReference type="NCBIfam" id="TIGR02937">
    <property type="entry name" value="sigma70-ECF"/>
    <property type="match status" value="1"/>
</dbReference>
<dbReference type="GO" id="GO:0006352">
    <property type="term" value="P:DNA-templated transcription initiation"/>
    <property type="evidence" value="ECO:0007669"/>
    <property type="project" value="InterPro"/>
</dbReference>
<dbReference type="InterPro" id="IPR007627">
    <property type="entry name" value="RNA_pol_sigma70_r2"/>
</dbReference>
<feature type="domain" description="RNA polymerase sigma-70 region 2" evidence="2">
    <location>
        <begin position="8"/>
        <end position="71"/>
    </location>
</feature>
<dbReference type="SUPFAM" id="SSF88659">
    <property type="entry name" value="Sigma3 and sigma4 domains of RNA polymerase sigma factors"/>
    <property type="match status" value="1"/>
</dbReference>
<dbReference type="SUPFAM" id="SSF88946">
    <property type="entry name" value="Sigma2 domain of RNA polymerase sigma factors"/>
    <property type="match status" value="1"/>
</dbReference>
<gene>
    <name evidence="4" type="ORF">C7419_102371</name>
</gene>
<dbReference type="InterPro" id="IPR014303">
    <property type="entry name" value="RNA_pol_sigma-70_ECF"/>
</dbReference>
<dbReference type="PANTHER" id="PTHR30173:SF43">
    <property type="entry name" value="ECF RNA POLYMERASE SIGMA FACTOR SIGI-RELATED"/>
    <property type="match status" value="1"/>
</dbReference>
<dbReference type="Pfam" id="PF08281">
    <property type="entry name" value="Sigma70_r4_2"/>
    <property type="match status" value="1"/>
</dbReference>
<dbReference type="Gene3D" id="3.10.450.50">
    <property type="match status" value="1"/>
</dbReference>
<dbReference type="InterPro" id="IPR032710">
    <property type="entry name" value="NTF2-like_dom_sf"/>
</dbReference>
<organism evidence="4 5">
    <name type="scientific">Cupriavidus plantarum</name>
    <dbReference type="NCBI Taxonomy" id="942865"/>
    <lineage>
        <taxon>Bacteria</taxon>
        <taxon>Pseudomonadati</taxon>
        <taxon>Pseudomonadota</taxon>
        <taxon>Betaproteobacteria</taxon>
        <taxon>Burkholderiales</taxon>
        <taxon>Burkholderiaceae</taxon>
        <taxon>Cupriavidus</taxon>
    </lineage>
</organism>
<dbReference type="GO" id="GO:0016987">
    <property type="term" value="F:sigma factor activity"/>
    <property type="evidence" value="ECO:0007669"/>
    <property type="project" value="InterPro"/>
</dbReference>
<proteinExistence type="predicted"/>
<dbReference type="InterPro" id="IPR013324">
    <property type="entry name" value="RNA_pol_sigma_r3/r4-like"/>
</dbReference>
<feature type="domain" description="RNA polymerase sigma factor 70 region 4 type 2" evidence="3">
    <location>
        <begin position="107"/>
        <end position="157"/>
    </location>
</feature>
<keyword evidence="5" id="KW-1185">Reference proteome</keyword>
<reference evidence="4 5" key="1">
    <citation type="submission" date="2018-05" db="EMBL/GenBank/DDBJ databases">
        <title>Genomic Encyclopedia of Type Strains, Phase IV (KMG-V): Genome sequencing to study the core and pangenomes of soil and plant-associated prokaryotes.</title>
        <authorList>
            <person name="Whitman W."/>
        </authorList>
    </citation>
    <scope>NUCLEOTIDE SEQUENCE [LARGE SCALE GENOMIC DNA]</scope>
    <source>
        <strain evidence="4 5">SLV-132</strain>
    </source>
</reference>
<dbReference type="InterPro" id="IPR013325">
    <property type="entry name" value="RNA_pol_sigma_r2"/>
</dbReference>
<comment type="caution">
    <text evidence="4">The sequence shown here is derived from an EMBL/GenBank/DDBJ whole genome shotgun (WGS) entry which is preliminary data.</text>
</comment>
<dbReference type="Proteomes" id="UP000245754">
    <property type="component" value="Unassembled WGS sequence"/>
</dbReference>
<comment type="subunit">
    <text evidence="1">Interacts transiently with the RNA polymerase catalytic core formed by RpoA, RpoB, RpoC and RpoZ (2 alpha, 1 beta, 1 beta' and 1 omega subunit) to form the RNA polymerase holoenzyme that can initiate transcription.</text>
</comment>
<dbReference type="NCBIfam" id="NF007214">
    <property type="entry name" value="PRK09636.1"/>
    <property type="match status" value="1"/>
</dbReference>
<dbReference type="InterPro" id="IPR014284">
    <property type="entry name" value="RNA_pol_sigma-70_dom"/>
</dbReference>
<dbReference type="GeneID" id="98341024"/>
<evidence type="ECO:0000259" key="2">
    <source>
        <dbReference type="Pfam" id="PF04542"/>
    </source>
</evidence>
<dbReference type="NCBIfam" id="TIGR02957">
    <property type="entry name" value="SigX4"/>
    <property type="match status" value="1"/>
</dbReference>
<dbReference type="Pfam" id="PF04542">
    <property type="entry name" value="Sigma70_r2"/>
    <property type="match status" value="1"/>
</dbReference>
<accession>A0A316EU30</accession>